<keyword evidence="3" id="KW-1185">Reference proteome</keyword>
<dbReference type="Pfam" id="PF08378">
    <property type="entry name" value="NERD"/>
    <property type="match status" value="1"/>
</dbReference>
<dbReference type="RefSeq" id="WP_341876933.1">
    <property type="nucleotide sequence ID" value="NZ_CP121687.1"/>
</dbReference>
<dbReference type="InterPro" id="IPR013498">
    <property type="entry name" value="Topo_IA_Znf"/>
</dbReference>
<name>A0ABZ2Y3Q0_9FIRM</name>
<dbReference type="Gene3D" id="3.30.65.10">
    <property type="entry name" value="Bacterial Topoisomerase I, domain 1"/>
    <property type="match status" value="1"/>
</dbReference>
<dbReference type="Proteomes" id="UP001486565">
    <property type="component" value="Chromosome"/>
</dbReference>
<dbReference type="SUPFAM" id="SSF57783">
    <property type="entry name" value="Zinc beta-ribbon"/>
    <property type="match status" value="1"/>
</dbReference>
<evidence type="ECO:0000313" key="2">
    <source>
        <dbReference type="EMBL" id="WZL69970.1"/>
    </source>
</evidence>
<organism evidence="2 3">
    <name type="scientific">Defluviitalea saccharophila</name>
    <dbReference type="NCBI Taxonomy" id="879970"/>
    <lineage>
        <taxon>Bacteria</taxon>
        <taxon>Bacillati</taxon>
        <taxon>Bacillota</taxon>
        <taxon>Clostridia</taxon>
        <taxon>Lachnospirales</taxon>
        <taxon>Defluviitaleaceae</taxon>
        <taxon>Defluviitalea</taxon>
    </lineage>
</organism>
<reference evidence="2 3" key="1">
    <citation type="submission" date="2023-03" db="EMBL/GenBank/DDBJ databases">
        <title>Novel Species.</title>
        <authorList>
            <person name="Ma S."/>
        </authorList>
    </citation>
    <scope>NUCLEOTIDE SEQUENCE [LARGE SCALE GENOMIC DNA]</scope>
    <source>
        <strain evidence="2 3">LIND6LT2</strain>
    </source>
</reference>
<dbReference type="InterPro" id="IPR011528">
    <property type="entry name" value="NERD"/>
</dbReference>
<dbReference type="Pfam" id="PF01396">
    <property type="entry name" value="Zn_ribbon_Top1"/>
    <property type="match status" value="1"/>
</dbReference>
<gene>
    <name evidence="2" type="ORF">QBE51_00115</name>
</gene>
<protein>
    <submittedName>
        <fullName evidence="2">NERD domain-containing protein</fullName>
    </submittedName>
</protein>
<feature type="domain" description="NERD" evidence="1">
    <location>
        <begin position="1"/>
        <end position="94"/>
    </location>
</feature>
<proteinExistence type="predicted"/>
<dbReference type="PROSITE" id="PS50965">
    <property type="entry name" value="NERD"/>
    <property type="match status" value="1"/>
</dbReference>
<accession>A0ABZ2Y3Q0</accession>
<evidence type="ECO:0000259" key="1">
    <source>
        <dbReference type="PROSITE" id="PS50965"/>
    </source>
</evidence>
<dbReference type="EMBL" id="CP121687">
    <property type="protein sequence ID" value="WZL69970.1"/>
    <property type="molecule type" value="Genomic_DNA"/>
</dbReference>
<evidence type="ECO:0000313" key="3">
    <source>
        <dbReference type="Proteomes" id="UP001486565"/>
    </source>
</evidence>
<sequence length="198" mass="22951">MNNIMLHTGSRTTQIDHIVVSNYGIFVIETKNYKGWIIGNEFDDYWTQIIFKRKEKLYNPIKQNFGHIQALKSVLNEFGDVNYISIVAFTTKADLKVTANTDVVYTVNLLKTIRKYCNEIISDSVKEQIYNKLLSLNIDNKENRKEHIHAIRNNLAEKYKKVSDNICPECGGKLVLRNGKYGQFKGCSNYPKCRFTLK</sequence>